<reference evidence="3" key="1">
    <citation type="submission" date="2023-06" db="EMBL/GenBank/DDBJ databases">
        <title>Identification of two novel mycobacterium reveal diversities and complexities of Mycobacterium gordonae clade.</title>
        <authorList>
            <person name="Matsumoto Y."/>
            <person name="Nakamura S."/>
            <person name="Motooka D."/>
            <person name="Fukushima K."/>
        </authorList>
    </citation>
    <scope>NUCLEOTIDE SEQUENCE</scope>
    <source>
        <strain evidence="3">TY812</strain>
    </source>
</reference>
<dbReference type="GO" id="GO:0016491">
    <property type="term" value="F:oxidoreductase activity"/>
    <property type="evidence" value="ECO:0007669"/>
    <property type="project" value="UniProtKB-KW"/>
</dbReference>
<evidence type="ECO:0000256" key="1">
    <source>
        <dbReference type="ARBA" id="ARBA00006484"/>
    </source>
</evidence>
<sequence length="287" mass="30321">MGVYAVTGSASGMGRATTEKLRAAGHRVIGVDIKDADVIADLSTSDGRAAAADAVLAAADGRLDGAVLAAGLGPSGDAANVPRILAVNFLGVAELAESWRPALAAAGNAKVVVVSSNSTTTMPAVPRRAIRALLRRDVDAAHRAVRPFRSVAPSMAYGASKIAVSRWVRRTAVTPEWAAAGIRLNAIAPGAIWTPLLQQQLAKPRDARAVRSFPVPVRTFGDPAHIADWMVFMLSDSAEFLCGSVIFVDGGSDAYFRSDDWPQRVPARQLARYLWLMATFRHRGSAP</sequence>
<dbReference type="PANTHER" id="PTHR24321">
    <property type="entry name" value="DEHYDROGENASES, SHORT CHAIN"/>
    <property type="match status" value="1"/>
</dbReference>
<keyword evidence="2" id="KW-0560">Oxidoreductase</keyword>
<proteinExistence type="inferred from homology"/>
<name>A0A4R5WWT5_9MYCO</name>
<comment type="caution">
    <text evidence="3">The sequence shown here is derived from an EMBL/GenBank/DDBJ whole genome shotgun (WGS) entry which is preliminary data.</text>
</comment>
<gene>
    <name evidence="3" type="ORF">QXL92_05250</name>
</gene>
<dbReference type="Gene3D" id="3.40.50.720">
    <property type="entry name" value="NAD(P)-binding Rossmann-like Domain"/>
    <property type="match status" value="1"/>
</dbReference>
<dbReference type="EMBL" id="JAUFSA010000001">
    <property type="protein sequence ID" value="MDP7734154.1"/>
    <property type="molecule type" value="Genomic_DNA"/>
</dbReference>
<evidence type="ECO:0000256" key="2">
    <source>
        <dbReference type="ARBA" id="ARBA00023002"/>
    </source>
</evidence>
<dbReference type="PRINTS" id="PR00081">
    <property type="entry name" value="GDHRDH"/>
</dbReference>
<dbReference type="InterPro" id="IPR002347">
    <property type="entry name" value="SDR_fam"/>
</dbReference>
<dbReference type="AlphaFoldDB" id="A0A4R5WWT5"/>
<evidence type="ECO:0000313" key="4">
    <source>
        <dbReference type="Proteomes" id="UP001229081"/>
    </source>
</evidence>
<dbReference type="RefSeq" id="WP_133435035.1">
    <property type="nucleotide sequence ID" value="NZ_JAUFSA010000001.1"/>
</dbReference>
<protein>
    <submittedName>
        <fullName evidence="3">SDR family oxidoreductase</fullName>
    </submittedName>
</protein>
<dbReference type="Pfam" id="PF13561">
    <property type="entry name" value="adh_short_C2"/>
    <property type="match status" value="1"/>
</dbReference>
<dbReference type="Proteomes" id="UP001229081">
    <property type="component" value="Unassembled WGS sequence"/>
</dbReference>
<dbReference type="Pfam" id="PF00106">
    <property type="entry name" value="adh_short"/>
    <property type="match status" value="1"/>
</dbReference>
<dbReference type="PANTHER" id="PTHR24321:SF8">
    <property type="entry name" value="ESTRADIOL 17-BETA-DEHYDROGENASE 8-RELATED"/>
    <property type="match status" value="1"/>
</dbReference>
<comment type="similarity">
    <text evidence="1">Belongs to the short-chain dehydrogenases/reductases (SDR) family.</text>
</comment>
<accession>A0A4R5WWT5</accession>
<dbReference type="InterPro" id="IPR036291">
    <property type="entry name" value="NAD(P)-bd_dom_sf"/>
</dbReference>
<dbReference type="SUPFAM" id="SSF51735">
    <property type="entry name" value="NAD(P)-binding Rossmann-fold domains"/>
    <property type="match status" value="1"/>
</dbReference>
<organism evidence="3 4">
    <name type="scientific">Mycobacterium paragordonae</name>
    <dbReference type="NCBI Taxonomy" id="1389713"/>
    <lineage>
        <taxon>Bacteria</taxon>
        <taxon>Bacillati</taxon>
        <taxon>Actinomycetota</taxon>
        <taxon>Actinomycetes</taxon>
        <taxon>Mycobacteriales</taxon>
        <taxon>Mycobacteriaceae</taxon>
        <taxon>Mycobacterium</taxon>
    </lineage>
</organism>
<evidence type="ECO:0000313" key="3">
    <source>
        <dbReference type="EMBL" id="MDP7734154.1"/>
    </source>
</evidence>